<accession>A0A9X2JIX8</accession>
<evidence type="ECO:0000256" key="2">
    <source>
        <dbReference type="SAM" id="SignalP"/>
    </source>
</evidence>
<evidence type="ECO:0000313" key="4">
    <source>
        <dbReference type="Proteomes" id="UP001155241"/>
    </source>
</evidence>
<dbReference type="InterPro" id="IPR032710">
    <property type="entry name" value="NTF2-like_dom_sf"/>
</dbReference>
<comment type="caution">
    <text evidence="3">The sequence shown here is derived from an EMBL/GenBank/DDBJ whole genome shotgun (WGS) entry which is preliminary data.</text>
</comment>
<keyword evidence="1" id="KW-0812">Transmembrane</keyword>
<organism evidence="3 4">
    <name type="scientific">Aeoliella straminimaris</name>
    <dbReference type="NCBI Taxonomy" id="2954799"/>
    <lineage>
        <taxon>Bacteria</taxon>
        <taxon>Pseudomonadati</taxon>
        <taxon>Planctomycetota</taxon>
        <taxon>Planctomycetia</taxon>
        <taxon>Pirellulales</taxon>
        <taxon>Lacipirellulaceae</taxon>
        <taxon>Aeoliella</taxon>
    </lineage>
</organism>
<feature type="transmembrane region" description="Helical" evidence="1">
    <location>
        <begin position="169"/>
        <end position="189"/>
    </location>
</feature>
<keyword evidence="1" id="KW-0472">Membrane</keyword>
<reference evidence="3" key="1">
    <citation type="submission" date="2022-06" db="EMBL/GenBank/DDBJ databases">
        <title>Aeoliella straminimaris, a novel planctomycete from sediments.</title>
        <authorList>
            <person name="Vitorino I.R."/>
            <person name="Lage O.M."/>
        </authorList>
    </citation>
    <scope>NUCLEOTIDE SEQUENCE</scope>
    <source>
        <strain evidence="3">ICT_H6.2</strain>
    </source>
</reference>
<name>A0A9X2JIX8_9BACT</name>
<dbReference type="EMBL" id="JAMXLR010000092">
    <property type="protein sequence ID" value="MCO6047560.1"/>
    <property type="molecule type" value="Genomic_DNA"/>
</dbReference>
<keyword evidence="4" id="KW-1185">Reference proteome</keyword>
<dbReference type="Proteomes" id="UP001155241">
    <property type="component" value="Unassembled WGS sequence"/>
</dbReference>
<dbReference type="SUPFAM" id="SSF54427">
    <property type="entry name" value="NTF2-like"/>
    <property type="match status" value="1"/>
</dbReference>
<dbReference type="AlphaFoldDB" id="A0A9X2JIX8"/>
<keyword evidence="2" id="KW-0732">Signal</keyword>
<protein>
    <submittedName>
        <fullName evidence="3">Nuclear transport factor 2 family protein</fullName>
    </submittedName>
</protein>
<feature type="signal peptide" evidence="2">
    <location>
        <begin position="1"/>
        <end position="23"/>
    </location>
</feature>
<gene>
    <name evidence="3" type="ORF">NG895_26955</name>
</gene>
<proteinExistence type="predicted"/>
<evidence type="ECO:0000313" key="3">
    <source>
        <dbReference type="EMBL" id="MCO6047560.1"/>
    </source>
</evidence>
<feature type="chain" id="PRO_5040853599" evidence="2">
    <location>
        <begin position="24"/>
        <end position="201"/>
    </location>
</feature>
<dbReference type="Gene3D" id="3.10.450.50">
    <property type="match status" value="1"/>
</dbReference>
<keyword evidence="1" id="KW-1133">Transmembrane helix</keyword>
<dbReference type="RefSeq" id="WP_252855670.1">
    <property type="nucleotide sequence ID" value="NZ_JAMXLR010000092.1"/>
</dbReference>
<sequence>MNRQVQLAVLTVLVCLASQRVHADEHVADREALLELKAIAEKAMSEEDQIQTLGPHVTDDFSIVTFTSRQFDDFDVFVKEWNISREKFLQGGTYSVKLAHEPATFDGDIATCHGNSTNIMTTGEGQRYEFNSPWTAVFRKENGQWKLLRAHSSINPFSNPVLDANIQKYLWMIGISAGFIGLVVGLLAAKWIARGKTKPTE</sequence>
<evidence type="ECO:0000256" key="1">
    <source>
        <dbReference type="SAM" id="Phobius"/>
    </source>
</evidence>